<dbReference type="Gene3D" id="2.60.120.200">
    <property type="match status" value="1"/>
</dbReference>
<evidence type="ECO:0000313" key="7">
    <source>
        <dbReference type="EMBL" id="TCO50104.1"/>
    </source>
</evidence>
<protein>
    <submittedName>
        <fullName evidence="7">Glycosyl hydrolase family 43</fullName>
    </submittedName>
</protein>
<evidence type="ECO:0000256" key="2">
    <source>
        <dbReference type="ARBA" id="ARBA00022801"/>
    </source>
</evidence>
<evidence type="ECO:0000256" key="4">
    <source>
        <dbReference type="PIRSR" id="PIRSR606710-1"/>
    </source>
</evidence>
<dbReference type="CDD" id="cd18617">
    <property type="entry name" value="GH43_XynB-like"/>
    <property type="match status" value="1"/>
</dbReference>
<dbReference type="GO" id="GO:0005975">
    <property type="term" value="P:carbohydrate metabolic process"/>
    <property type="evidence" value="ECO:0007669"/>
    <property type="project" value="InterPro"/>
</dbReference>
<dbReference type="RefSeq" id="WP_132145194.1">
    <property type="nucleotide sequence ID" value="NZ_SLWR01000002.1"/>
</dbReference>
<dbReference type="Proteomes" id="UP000295573">
    <property type="component" value="Unassembled WGS sequence"/>
</dbReference>
<feature type="active site" description="Proton donor" evidence="4">
    <location>
        <position position="171"/>
    </location>
</feature>
<keyword evidence="8" id="KW-1185">Reference proteome</keyword>
<sequence>MTTTTPVIAGFYPDPSICRVGDDYYLATSSFEYFPGVPLFHSRDLIHWEQLGNILDRPSQLEIGIGASRGIYAPTLRFHDGRFWLVTTNVSQAKGQLIVTAEDPRGPWTDPVFVEDAGGIDPDLAWDLDGRCYLTWTTSAGIMQASVDPVAGILLEEPRRMWSGTGLQYPEAPHLYHREGWWYLLIAEGGTERGHSVSIARSRSITGPFEGAPGNPIFSHRSTREPIQNVGHSDLVELPDGTWAAVFLGVRARGGTPLFHTNGRETFLAGITWSDGWPTYDESRYDVAAVDHSFTDDLAGLHPRWISPDANPSELVKDGQLLPGGLLAVRARDEAWSFSVTVAPSNFRQVLRLDDRHWCSLDLSPDRVVARLRIGPLEQELASAPVTGPVTLRITAKEPTFGGPDDIELGFITGTTYKELTRFDGRYLSTEVAGGFTGRTLGLQSLAEATTIHEVTYTSRT</sequence>
<dbReference type="Gene3D" id="2.115.10.20">
    <property type="entry name" value="Glycosyl hydrolase domain, family 43"/>
    <property type="match status" value="1"/>
</dbReference>
<evidence type="ECO:0000313" key="8">
    <source>
        <dbReference type="Proteomes" id="UP000295573"/>
    </source>
</evidence>
<evidence type="ECO:0000256" key="3">
    <source>
        <dbReference type="ARBA" id="ARBA00023295"/>
    </source>
</evidence>
<evidence type="ECO:0000256" key="5">
    <source>
        <dbReference type="PIRSR" id="PIRSR606710-2"/>
    </source>
</evidence>
<keyword evidence="3 6" id="KW-0326">Glycosidase</keyword>
<dbReference type="GO" id="GO:0004553">
    <property type="term" value="F:hydrolase activity, hydrolyzing O-glycosyl compounds"/>
    <property type="evidence" value="ECO:0007669"/>
    <property type="project" value="InterPro"/>
</dbReference>
<proteinExistence type="inferred from homology"/>
<dbReference type="PANTHER" id="PTHR42812">
    <property type="entry name" value="BETA-XYLOSIDASE"/>
    <property type="match status" value="1"/>
</dbReference>
<dbReference type="Pfam" id="PF04616">
    <property type="entry name" value="Glyco_hydro_43"/>
    <property type="match status" value="1"/>
</dbReference>
<evidence type="ECO:0000256" key="1">
    <source>
        <dbReference type="ARBA" id="ARBA00009865"/>
    </source>
</evidence>
<dbReference type="InterPro" id="IPR006710">
    <property type="entry name" value="Glyco_hydro_43"/>
</dbReference>
<organism evidence="7 8">
    <name type="scientific">Kribbella antiqua</name>
    <dbReference type="NCBI Taxonomy" id="2512217"/>
    <lineage>
        <taxon>Bacteria</taxon>
        <taxon>Bacillati</taxon>
        <taxon>Actinomycetota</taxon>
        <taxon>Actinomycetes</taxon>
        <taxon>Propionibacteriales</taxon>
        <taxon>Kribbellaceae</taxon>
        <taxon>Kribbella</taxon>
    </lineage>
</organism>
<accession>A0A4R2IX16</accession>
<keyword evidence="2 6" id="KW-0378">Hydrolase</keyword>
<dbReference type="InterPro" id="IPR051795">
    <property type="entry name" value="Glycosyl_Hydrlase_43"/>
</dbReference>
<dbReference type="InterPro" id="IPR023296">
    <property type="entry name" value="Glyco_hydro_beta-prop_sf"/>
</dbReference>
<reference evidence="7 8" key="1">
    <citation type="journal article" date="2015" name="Stand. Genomic Sci.">
        <title>Genomic Encyclopedia of Bacterial and Archaeal Type Strains, Phase III: the genomes of soil and plant-associated and newly described type strains.</title>
        <authorList>
            <person name="Whitman W.B."/>
            <person name="Woyke T."/>
            <person name="Klenk H.P."/>
            <person name="Zhou Y."/>
            <person name="Lilburn T.G."/>
            <person name="Beck B.J."/>
            <person name="De Vos P."/>
            <person name="Vandamme P."/>
            <person name="Eisen J.A."/>
            <person name="Garrity G."/>
            <person name="Hugenholtz P."/>
            <person name="Kyrpides N.C."/>
        </authorList>
    </citation>
    <scope>NUCLEOTIDE SEQUENCE [LARGE SCALE GENOMIC DNA]</scope>
    <source>
        <strain evidence="7 8">VKM Ac-2541</strain>
    </source>
</reference>
<dbReference type="SUPFAM" id="SSF75005">
    <property type="entry name" value="Arabinanase/levansucrase/invertase"/>
    <property type="match status" value="1"/>
</dbReference>
<dbReference type="AlphaFoldDB" id="A0A4R2IX16"/>
<comment type="similarity">
    <text evidence="1 6">Belongs to the glycosyl hydrolase 43 family.</text>
</comment>
<comment type="caution">
    <text evidence="7">The sequence shown here is derived from an EMBL/GenBank/DDBJ whole genome shotgun (WGS) entry which is preliminary data.</text>
</comment>
<name>A0A4R2IX16_9ACTN</name>
<dbReference type="OrthoDB" id="9758923at2"/>
<dbReference type="EMBL" id="SLWR01000002">
    <property type="protein sequence ID" value="TCO50104.1"/>
    <property type="molecule type" value="Genomic_DNA"/>
</dbReference>
<feature type="site" description="Important for catalytic activity, responsible for pKa modulation of the active site Glu and correct orientation of both the proton donor and substrate" evidence="5">
    <location>
        <position position="121"/>
    </location>
</feature>
<dbReference type="PANTHER" id="PTHR42812:SF12">
    <property type="entry name" value="BETA-XYLOSIDASE-RELATED"/>
    <property type="match status" value="1"/>
</dbReference>
<evidence type="ECO:0000256" key="6">
    <source>
        <dbReference type="RuleBase" id="RU361187"/>
    </source>
</evidence>
<feature type="active site" description="Proton acceptor" evidence="4">
    <location>
        <position position="14"/>
    </location>
</feature>
<gene>
    <name evidence="7" type="ORF">EV646_102177</name>
</gene>